<name>M2UQI2_COCH5</name>
<reference evidence="2 3" key="1">
    <citation type="journal article" date="2012" name="PLoS Pathog.">
        <title>Diverse lifestyles and strategies of plant pathogenesis encoded in the genomes of eighteen Dothideomycetes fungi.</title>
        <authorList>
            <person name="Ohm R.A."/>
            <person name="Feau N."/>
            <person name="Henrissat B."/>
            <person name="Schoch C.L."/>
            <person name="Horwitz B.A."/>
            <person name="Barry K.W."/>
            <person name="Condon B.J."/>
            <person name="Copeland A.C."/>
            <person name="Dhillon B."/>
            <person name="Glaser F."/>
            <person name="Hesse C.N."/>
            <person name="Kosti I."/>
            <person name="LaButti K."/>
            <person name="Lindquist E.A."/>
            <person name="Lucas S."/>
            <person name="Salamov A.A."/>
            <person name="Bradshaw R.E."/>
            <person name="Ciuffetti L."/>
            <person name="Hamelin R.C."/>
            <person name="Kema G.H.J."/>
            <person name="Lawrence C."/>
            <person name="Scott J.A."/>
            <person name="Spatafora J.W."/>
            <person name="Turgeon B.G."/>
            <person name="de Wit P.J.G.M."/>
            <person name="Zhong S."/>
            <person name="Goodwin S.B."/>
            <person name="Grigoriev I.V."/>
        </authorList>
    </citation>
    <scope>NUCLEOTIDE SEQUENCE [LARGE SCALE GENOMIC DNA]</scope>
    <source>
        <strain evidence="3">C5 / ATCC 48332 / race O</strain>
    </source>
</reference>
<feature type="region of interest" description="Disordered" evidence="1">
    <location>
        <begin position="293"/>
        <end position="382"/>
    </location>
</feature>
<feature type="region of interest" description="Disordered" evidence="1">
    <location>
        <begin position="587"/>
        <end position="609"/>
    </location>
</feature>
<feature type="region of interest" description="Disordered" evidence="1">
    <location>
        <begin position="673"/>
        <end position="702"/>
    </location>
</feature>
<dbReference type="AlphaFoldDB" id="M2UQI2"/>
<feature type="compositionally biased region" description="Low complexity" evidence="1">
    <location>
        <begin position="322"/>
        <end position="336"/>
    </location>
</feature>
<protein>
    <submittedName>
        <fullName evidence="2">Uncharacterized protein</fullName>
    </submittedName>
</protein>
<proteinExistence type="predicted"/>
<sequence>MRSLLTRGDKDKVPAELKGALSLLRLSDLEGLEERFLATDAFLKPWAVFRDSIFLVKPGAITAATAVATSDGDGGGISRTDLLWFYTQFDQNTYRHDPSVDTSSISCAINKRDWRVEQYEKHLFAWLLQTFKVGKVHNPWGFDYFQLRNICTAWQAVFVPIVDAVRASYGIKGRRHYGRLALFVEERCPSGLAFPKENVNIPPGNLMSSASYHILLMPKDTNESGVLTRKHYDETERELRSVYPQYGGLVERPRFKQKMEVWLEEQRARANLRKAVERTNEAKRPQLDVVKRDDRRTPVKKILSSKHDMNPEKECSASPIKRYSNSLRRSLSRSVSKQMPREEPKSPLHGVTRQLFIPDDPPSPDLLNGQTHSTTERNVSYASTYSSSTTIVTPWPRMDTQRESSEQSVYDSVRMSSSFNPSNETQTLEAHAKPNGPESLPEDQITALLHPLCRSRSTQREQQDAYTPVSDQKSYVGLHIPSNNGSEWEKNPLLGNLEAVRKNTGRTLEPKRPAKPPTRLPGPIKPTPYTGHLRVASENNSRSILPKSPGGPDTGLPKPVAWPGTSPTNPSVLSCINNEDNFAPPVPTKSPMRGGNARGCTSIPQSQQRMRFGPDRDLTRIVSKENIRAALGGHSRDNSEEVGLPPPSRPMRSDQDAVTDSGVTVLQTFNTHMFPRKKNRKGTPVGAWVGAPKNRSTTGESY</sequence>
<gene>
    <name evidence="2" type="ORF">COCHEDRAFT_1191019</name>
</gene>
<dbReference type="OrthoDB" id="3799259at2759"/>
<feature type="region of interest" description="Disordered" evidence="1">
    <location>
        <begin position="503"/>
        <end position="571"/>
    </location>
</feature>
<keyword evidence="3" id="KW-1185">Reference proteome</keyword>
<dbReference type="OMA" id="RNICTAW"/>
<feature type="compositionally biased region" description="Polar residues" evidence="1">
    <location>
        <begin position="415"/>
        <end position="428"/>
    </location>
</feature>
<dbReference type="EMBL" id="KB445570">
    <property type="protein sequence ID" value="EMD95831.1"/>
    <property type="molecule type" value="Genomic_DNA"/>
</dbReference>
<feature type="compositionally biased region" description="Pro residues" evidence="1">
    <location>
        <begin position="515"/>
        <end position="526"/>
    </location>
</feature>
<evidence type="ECO:0000256" key="1">
    <source>
        <dbReference type="SAM" id="MobiDB-lite"/>
    </source>
</evidence>
<feature type="compositionally biased region" description="Polar residues" evidence="1">
    <location>
        <begin position="368"/>
        <end position="378"/>
    </location>
</feature>
<dbReference type="Proteomes" id="UP000016936">
    <property type="component" value="Unassembled WGS sequence"/>
</dbReference>
<evidence type="ECO:0000313" key="2">
    <source>
        <dbReference type="EMBL" id="EMD95831.1"/>
    </source>
</evidence>
<dbReference type="eggNOG" id="ENOG502R1YM">
    <property type="taxonomic scope" value="Eukaryota"/>
</dbReference>
<evidence type="ECO:0000313" key="3">
    <source>
        <dbReference type="Proteomes" id="UP000016936"/>
    </source>
</evidence>
<feature type="region of interest" description="Disordered" evidence="1">
    <location>
        <begin position="630"/>
        <end position="659"/>
    </location>
</feature>
<organism evidence="2 3">
    <name type="scientific">Cochliobolus heterostrophus (strain C5 / ATCC 48332 / race O)</name>
    <name type="common">Southern corn leaf blight fungus</name>
    <name type="synonym">Bipolaris maydis</name>
    <dbReference type="NCBI Taxonomy" id="701091"/>
    <lineage>
        <taxon>Eukaryota</taxon>
        <taxon>Fungi</taxon>
        <taxon>Dikarya</taxon>
        <taxon>Ascomycota</taxon>
        <taxon>Pezizomycotina</taxon>
        <taxon>Dothideomycetes</taxon>
        <taxon>Pleosporomycetidae</taxon>
        <taxon>Pleosporales</taxon>
        <taxon>Pleosporineae</taxon>
        <taxon>Pleosporaceae</taxon>
        <taxon>Bipolaris</taxon>
    </lineage>
</organism>
<dbReference type="HOGENOM" id="CLU_392304_0_0_1"/>
<accession>M2UQI2</accession>
<reference evidence="3" key="2">
    <citation type="journal article" date="2013" name="PLoS Genet.">
        <title>Comparative genome structure, secondary metabolite, and effector coding capacity across Cochliobolus pathogens.</title>
        <authorList>
            <person name="Condon B.J."/>
            <person name="Leng Y."/>
            <person name="Wu D."/>
            <person name="Bushley K.E."/>
            <person name="Ohm R.A."/>
            <person name="Otillar R."/>
            <person name="Martin J."/>
            <person name="Schackwitz W."/>
            <person name="Grimwood J."/>
            <person name="MohdZainudin N."/>
            <person name="Xue C."/>
            <person name="Wang R."/>
            <person name="Manning V.A."/>
            <person name="Dhillon B."/>
            <person name="Tu Z.J."/>
            <person name="Steffenson B.J."/>
            <person name="Salamov A."/>
            <person name="Sun H."/>
            <person name="Lowry S."/>
            <person name="LaButti K."/>
            <person name="Han J."/>
            <person name="Copeland A."/>
            <person name="Lindquist E."/>
            <person name="Barry K."/>
            <person name="Schmutz J."/>
            <person name="Baker S.E."/>
            <person name="Ciuffetti L.M."/>
            <person name="Grigoriev I.V."/>
            <person name="Zhong S."/>
            <person name="Turgeon B.G."/>
        </authorList>
    </citation>
    <scope>NUCLEOTIDE SEQUENCE [LARGE SCALE GENOMIC DNA]</scope>
    <source>
        <strain evidence="3">C5 / ATCC 48332 / race O</strain>
    </source>
</reference>
<feature type="compositionally biased region" description="Basic and acidic residues" evidence="1">
    <location>
        <begin position="305"/>
        <end position="315"/>
    </location>
</feature>
<feature type="region of interest" description="Disordered" evidence="1">
    <location>
        <begin position="415"/>
        <end position="442"/>
    </location>
</feature>